<organism evidence="2">
    <name type="scientific">Nonomuraea gerenzanensis</name>
    <dbReference type="NCBI Taxonomy" id="93944"/>
    <lineage>
        <taxon>Bacteria</taxon>
        <taxon>Bacillati</taxon>
        <taxon>Actinomycetota</taxon>
        <taxon>Actinomycetes</taxon>
        <taxon>Streptosporangiales</taxon>
        <taxon>Streptosporangiaceae</taxon>
        <taxon>Nonomuraea</taxon>
    </lineage>
</organism>
<name>A0A1M4EEP7_9ACTN</name>
<dbReference type="AlphaFoldDB" id="A0A1M4EEP7"/>
<reference evidence="2" key="1">
    <citation type="submission" date="2016-04" db="EMBL/GenBank/DDBJ databases">
        <authorList>
            <person name="Evans L.H."/>
            <person name="Alamgir A."/>
            <person name="Owens N."/>
            <person name="Weber N.D."/>
            <person name="Virtaneva K."/>
            <person name="Barbian K."/>
            <person name="Babar A."/>
            <person name="Rosenke K."/>
        </authorList>
    </citation>
    <scope>NUCLEOTIDE SEQUENCE</scope>
    <source>
        <strain evidence="2">Nono1</strain>
    </source>
</reference>
<gene>
    <name evidence="2" type="ORF">BN4615_P6778</name>
</gene>
<protein>
    <submittedName>
        <fullName evidence="2">Uncharacterized protein</fullName>
    </submittedName>
</protein>
<accession>A0A1M4EEP7</accession>
<feature type="region of interest" description="Disordered" evidence="1">
    <location>
        <begin position="1"/>
        <end position="41"/>
    </location>
</feature>
<sequence>MVHGVPSDQGAAESSPRLGRRRGKSSAHGRSDGASCCSGGR</sequence>
<dbReference type="EMBL" id="LT559118">
    <property type="protein sequence ID" value="SBO97262.1"/>
    <property type="molecule type" value="Genomic_DNA"/>
</dbReference>
<evidence type="ECO:0000313" key="2">
    <source>
        <dbReference type="EMBL" id="SBO97262.1"/>
    </source>
</evidence>
<proteinExistence type="predicted"/>
<evidence type="ECO:0000256" key="1">
    <source>
        <dbReference type="SAM" id="MobiDB-lite"/>
    </source>
</evidence>
<feature type="compositionally biased region" description="Basic residues" evidence="1">
    <location>
        <begin position="18"/>
        <end position="27"/>
    </location>
</feature>